<dbReference type="InterPro" id="IPR051099">
    <property type="entry name" value="AGR/TXD"/>
</dbReference>
<dbReference type="SUPFAM" id="SSF52833">
    <property type="entry name" value="Thioredoxin-like"/>
    <property type="match status" value="1"/>
</dbReference>
<dbReference type="RefSeq" id="WP_169455543.1">
    <property type="nucleotide sequence ID" value="NZ_CP051774.1"/>
</dbReference>
<feature type="domain" description="Thioredoxin" evidence="3">
    <location>
        <begin position="1"/>
        <end position="147"/>
    </location>
</feature>
<proteinExistence type="predicted"/>
<name>A0A858RMD0_9BACT</name>
<dbReference type="KEGG" id="luo:HHL09_15550"/>
<dbReference type="EMBL" id="CP051774">
    <property type="protein sequence ID" value="QJE97143.1"/>
    <property type="molecule type" value="Genomic_DNA"/>
</dbReference>
<evidence type="ECO:0000259" key="3">
    <source>
        <dbReference type="PROSITE" id="PS51352"/>
    </source>
</evidence>
<dbReference type="PROSITE" id="PS51352">
    <property type="entry name" value="THIOREDOXIN_2"/>
    <property type="match status" value="1"/>
</dbReference>
<dbReference type="InterPro" id="IPR036249">
    <property type="entry name" value="Thioredoxin-like_sf"/>
</dbReference>
<protein>
    <submittedName>
        <fullName evidence="4">Thioredoxin family protein</fullName>
    </submittedName>
</protein>
<gene>
    <name evidence="4" type="ORF">HHL09_15550</name>
</gene>
<dbReference type="AlphaFoldDB" id="A0A858RMD0"/>
<accession>A0A858RMD0</accession>
<evidence type="ECO:0000313" key="4">
    <source>
        <dbReference type="EMBL" id="QJE97143.1"/>
    </source>
</evidence>
<dbReference type="PANTHER" id="PTHR15337:SF11">
    <property type="entry name" value="THIOREDOXIN DOMAIN-CONTAINING PROTEIN"/>
    <property type="match status" value="1"/>
</dbReference>
<organism evidence="4 5">
    <name type="scientific">Luteolibacter luteus</name>
    <dbReference type="NCBI Taxonomy" id="2728835"/>
    <lineage>
        <taxon>Bacteria</taxon>
        <taxon>Pseudomonadati</taxon>
        <taxon>Verrucomicrobiota</taxon>
        <taxon>Verrucomicrobiia</taxon>
        <taxon>Verrucomicrobiales</taxon>
        <taxon>Verrucomicrobiaceae</taxon>
        <taxon>Luteolibacter</taxon>
    </lineage>
</organism>
<reference evidence="4 5" key="1">
    <citation type="submission" date="2020-04" db="EMBL/GenBank/DDBJ databases">
        <title>Luteolibacter sp. G-1-1-1 isolated from soil.</title>
        <authorList>
            <person name="Dahal R.H."/>
        </authorList>
    </citation>
    <scope>NUCLEOTIDE SEQUENCE [LARGE SCALE GENOMIC DNA]</scope>
    <source>
        <strain evidence="4 5">G-1-1-1</strain>
    </source>
</reference>
<dbReference type="InterPro" id="IPR013766">
    <property type="entry name" value="Thioredoxin_domain"/>
</dbReference>
<dbReference type="PANTHER" id="PTHR15337">
    <property type="entry name" value="ANTERIOR GRADIENT PROTEIN-RELATED"/>
    <property type="match status" value="1"/>
</dbReference>
<evidence type="ECO:0000313" key="5">
    <source>
        <dbReference type="Proteomes" id="UP000501812"/>
    </source>
</evidence>
<dbReference type="Gene3D" id="3.40.30.10">
    <property type="entry name" value="Glutaredoxin"/>
    <property type="match status" value="1"/>
</dbReference>
<dbReference type="InterPro" id="IPR012336">
    <property type="entry name" value="Thioredoxin-like_fold"/>
</dbReference>
<dbReference type="Pfam" id="PF13098">
    <property type="entry name" value="Thioredoxin_2"/>
    <property type="match status" value="1"/>
</dbReference>
<feature type="signal peptide" evidence="2">
    <location>
        <begin position="1"/>
        <end position="23"/>
    </location>
</feature>
<evidence type="ECO:0000256" key="2">
    <source>
        <dbReference type="SAM" id="SignalP"/>
    </source>
</evidence>
<feature type="chain" id="PRO_5032818032" evidence="2">
    <location>
        <begin position="24"/>
        <end position="317"/>
    </location>
</feature>
<keyword evidence="1 2" id="KW-0732">Signal</keyword>
<sequence length="317" mass="34819">MPAIPLLPRVAAILALAVSSVVAADWSSDYEAARKQAATEKKDLLIDFTGSDWCTWCIKLRQEVFEQAPFEAGVKDRYLLVELDYPKDKSRLTEAVAKQNEELLKKYPIKSYPSILLCDADGKPFAVTGYQPGGPEAYLKHLEELQARKVARDKGLADAGSKTGVEKAKLLIGTLEGMQLSPEMLSSWYGDVATQIKEADPADETGFAKREATQAAFAGYMTKLMELRAKQDLEAVAKLVEETLANPLVKGEVRTQVYGHHAGTLAYAGKKDEAIKVLQTAVKDPDAEPGRKELEDFIKILEREKAGLPPVAPEKKN</sequence>
<evidence type="ECO:0000256" key="1">
    <source>
        <dbReference type="ARBA" id="ARBA00022729"/>
    </source>
</evidence>
<keyword evidence="5" id="KW-1185">Reference proteome</keyword>
<dbReference type="Proteomes" id="UP000501812">
    <property type="component" value="Chromosome"/>
</dbReference>